<dbReference type="EC" id="3.1.-.-" evidence="13"/>
<keyword evidence="7" id="KW-0460">Magnesium</keyword>
<keyword evidence="4" id="KW-0479">Metal-binding</keyword>
<sequence length="1139" mass="133032">MYSIGLDIGIASVGWAVLNTRAQKIDDLGVRLFSARNSDNNLERRTSRGMRRLNSRRKTRKNDAKRFLAEHGFYEDEKLMNECPYQLRVKGLNEELSKAEIYKVILHILKKRGVSYLDDSVVEDATSGQDYKGAVESNLKLTQELTPGQIQFNRLNEDGRIRTGVNFKGEYQLNVFPVKAYANELKRILECQKDYHEEINQEFIDFFIRKEGKPEEIGLVYRKRPYYHGPGNKYNNSEYGRWANYKEDGKPAENIFDKLIGRDLQGYLRAASVSITAQKYNLLNDLNNITIDRENPKITTEEKEQILDFIINRDSSRLSYKDIFKEIGLSIEQIRGYRIDRNGKPEFHTMGAYRRWKTIFAEYDIDLNTIDDNTYNEIAKAVMLNTERDGILDTLNNSLPDLDKNILEIVLDNKDKLRRKDGNESWHSFSIKTMEILIPELINTSEEQNTILERLGIKKINRRQLQKEKTIPADIILDEIYNPTASKSVRQAIKVFNALVKKYGKENIANVVIEMPRDKNEKEEQDNIKLMNKNNEQRKKDSQAYFLEKSGWNIERFESELRRPAFAKKLYHYFEQDGKCAYSGKAIQPEMLLTNETEIDHIIPLSISLDDSLKNKVLVKAEANQEKGQRSPIQAFDEGANFGQSKEEFIAWVSQNKNFGGKGKVTKAKLLLEDRNIYDPEVRDEFIARNLNDTRYSSRIVLNAIQSFFYESGTKVKVINGNFTHTLRKKWGDNLEKTRETHYHHAVDAVLCAVSPYVKPTAYEYRETEEGRAEMVDLDTGEVMSYAEYKKLRNIDKKSYIPEWKNFREQLYPSSLYPRIKFSHQVDKKSNRKVSDATIYSTREKTSVTKNGKEKTEEFVIAKIKDIYTVDGYKEFEKNRDKLLMKELDSKTFEILCKIADTYPNYIEKQDASSKVKKVDISPFKLYCAENNILAIQKYSKRGNGPYIRSLKYYHKKIGNHINITKDNDGQKIEQTERGKKVILTTLNPWRTDVYYDAKTQSYNLLGIKYNHLKYQKGEYGIPKETYQELMEKEKIGKEQEFVFSLYRKDLIRIEQGDLFVEGLYHSRTMEHVRNYFEIKPIDKPKWDASQDIDLFGKVSPGGQFVKSLKQDMIIRKFYIDLLGNKFEVKKEEGPQNIL</sequence>
<keyword evidence="8 13" id="KW-0694">RNA-binding</keyword>
<comment type="function">
    <text evidence="13">CRISPR (clustered regularly interspaced short palindromic repeat) is an adaptive immune system that provides protection against mobile genetic elements (viruses, transposable elements and conjugative plasmids). CRISPR clusters contain spacers, sequences complementary to antecedent mobile elements, and target invading nucleic acids. CRISPR clusters are transcribed and processed into CRISPR RNA (crRNA). In type II CRISPR systems correct processing of pre-crRNA requires a trans-encoded small RNA (tracrRNA), endogenous ribonuclease 3 (rnc) and this protein. The tracrRNA serves as a guide for ribonuclease 3-aided processing of pre-crRNA. Subsequently Cas9/crRNA/tracrRNA endonucleolytically cleaves linear or circular dsDNA target complementary to the spacer; Cas9 is inactive in the absence of the 2 guide RNAs (gRNA). Cas9 recognizes the protospacer adjacent motif (PAM) in the CRISPR repeat sequences to help distinguish self versus nonself, as targets within the bacterial CRISPR locus do not have PAMs. PAM recognition is also required for catalytic activity.</text>
</comment>
<dbReference type="EMBL" id="JAAYSM010000081">
    <property type="protein sequence ID" value="NLJ17720.1"/>
    <property type="molecule type" value="Genomic_DNA"/>
</dbReference>
<evidence type="ECO:0000256" key="7">
    <source>
        <dbReference type="ARBA" id="ARBA00022842"/>
    </source>
</evidence>
<comment type="caution">
    <text evidence="15">The sequence shown here is derived from an EMBL/GenBank/DDBJ whole genome shotgun (WGS) entry which is preliminary data.</text>
</comment>
<comment type="domain">
    <text evidence="13">Has 2 endonuclease domains. The discontinuous RuvC-like domain cleaves the target DNA noncomplementary to crRNA while the HNH nuclease domain cleaves the target DNA complementary to crRNA.</text>
</comment>
<keyword evidence="11" id="KW-0464">Manganese</keyword>
<evidence type="ECO:0000259" key="14">
    <source>
        <dbReference type="PROSITE" id="PS51749"/>
    </source>
</evidence>
<feature type="active site" description="Proton acceptor for HNH nuclease domain" evidence="13">
    <location>
        <position position="601"/>
    </location>
</feature>
<comment type="caution">
    <text evidence="13">Lacks conserved residue(s) required for the propagation of feature annotation.</text>
</comment>
<comment type="cofactor">
    <cofactor evidence="1">
        <name>Mg(2+)</name>
        <dbReference type="ChEBI" id="CHEBI:18420"/>
    </cofactor>
</comment>
<comment type="similarity">
    <text evidence="13">Belongs to the CRISPR-associated Cas9 family.</text>
</comment>
<reference evidence="15 16" key="1">
    <citation type="journal article" date="2020" name="Biotechnol. Biofuels">
        <title>New insights from the biogas microbiome by comprehensive genome-resolved metagenomics of nearly 1600 species originating from multiple anaerobic digesters.</title>
        <authorList>
            <person name="Campanaro S."/>
            <person name="Treu L."/>
            <person name="Rodriguez-R L.M."/>
            <person name="Kovalovszki A."/>
            <person name="Ziels R.M."/>
            <person name="Maus I."/>
            <person name="Zhu X."/>
            <person name="Kougias P.G."/>
            <person name="Basile A."/>
            <person name="Luo G."/>
            <person name="Schluter A."/>
            <person name="Konstantinidis K.T."/>
            <person name="Angelidaki I."/>
        </authorList>
    </citation>
    <scope>NUCLEOTIDE SEQUENCE [LARGE SCALE GENOMIC DNA]</scope>
    <source>
        <strain evidence="15">AS23ysBPME_34</strain>
    </source>
</reference>
<dbReference type="GO" id="GO:0046872">
    <property type="term" value="F:metal ion binding"/>
    <property type="evidence" value="ECO:0007669"/>
    <property type="project" value="UniProtKB-UniRule"/>
</dbReference>
<dbReference type="Pfam" id="PF18061">
    <property type="entry name" value="CRISPR_Cas9_WED"/>
    <property type="match status" value="1"/>
</dbReference>
<keyword evidence="9 13" id="KW-0051">Antiviral defense</keyword>
<dbReference type="Pfam" id="PF13395">
    <property type="entry name" value="HNH_4"/>
    <property type="match status" value="1"/>
</dbReference>
<keyword evidence="6 13" id="KW-0378">Hydrolase</keyword>
<organism evidence="15 16">
    <name type="scientific">Globicatella sulfidifaciens</name>
    <dbReference type="NCBI Taxonomy" id="136093"/>
    <lineage>
        <taxon>Bacteria</taxon>
        <taxon>Bacillati</taxon>
        <taxon>Bacillota</taxon>
        <taxon>Bacilli</taxon>
        <taxon>Lactobacillales</taxon>
        <taxon>Aerococcaceae</taxon>
        <taxon>Globicatella</taxon>
    </lineage>
</organism>
<evidence type="ECO:0000256" key="10">
    <source>
        <dbReference type="ARBA" id="ARBA00023125"/>
    </source>
</evidence>
<evidence type="ECO:0000256" key="4">
    <source>
        <dbReference type="ARBA" id="ARBA00022723"/>
    </source>
</evidence>
<name>A0A7X8C2E1_9LACT</name>
<dbReference type="HAMAP" id="MF_01480">
    <property type="entry name" value="Cas9"/>
    <property type="match status" value="1"/>
</dbReference>
<dbReference type="GO" id="GO:0004519">
    <property type="term" value="F:endonuclease activity"/>
    <property type="evidence" value="ECO:0007669"/>
    <property type="project" value="UniProtKB-UniRule"/>
</dbReference>
<dbReference type="InterPro" id="IPR041383">
    <property type="entry name" value="RuvC_III"/>
</dbReference>
<dbReference type="Pfam" id="PF18541">
    <property type="entry name" value="RuvC_III"/>
    <property type="match status" value="1"/>
</dbReference>
<evidence type="ECO:0000313" key="15">
    <source>
        <dbReference type="EMBL" id="NLJ17720.1"/>
    </source>
</evidence>
<keyword evidence="5 13" id="KW-0255">Endonuclease</keyword>
<dbReference type="InterPro" id="IPR003615">
    <property type="entry name" value="HNH_nuc"/>
</dbReference>
<evidence type="ECO:0000256" key="9">
    <source>
        <dbReference type="ARBA" id="ARBA00023118"/>
    </source>
</evidence>
<feature type="active site" description="For RuvC-like nuclease domain" evidence="13">
    <location>
        <position position="7"/>
    </location>
</feature>
<evidence type="ECO:0000313" key="16">
    <source>
        <dbReference type="Proteomes" id="UP000541058"/>
    </source>
</evidence>
<dbReference type="InterPro" id="IPR028629">
    <property type="entry name" value="Cas9"/>
</dbReference>
<evidence type="ECO:0000256" key="2">
    <source>
        <dbReference type="ARBA" id="ARBA00005244"/>
    </source>
</evidence>
<dbReference type="Pfam" id="PF18070">
    <property type="entry name" value="Cas9_PI2"/>
    <property type="match status" value="1"/>
</dbReference>
<evidence type="ECO:0000256" key="11">
    <source>
        <dbReference type="ARBA" id="ARBA00023211"/>
    </source>
</evidence>
<dbReference type="GO" id="GO:0051607">
    <property type="term" value="P:defense response to virus"/>
    <property type="evidence" value="ECO:0007669"/>
    <property type="project" value="UniProtKB-UniRule"/>
</dbReference>
<protein>
    <recommendedName>
        <fullName evidence="13">CRISPR-associated endonuclease Cas9</fullName>
        <ecNumber evidence="13">3.1.-.-</ecNumber>
    </recommendedName>
</protein>
<proteinExistence type="inferred from homology"/>
<dbReference type="InterPro" id="IPR036397">
    <property type="entry name" value="RNaseH_sf"/>
</dbReference>
<keyword evidence="3 13" id="KW-0540">Nuclease</keyword>
<evidence type="ECO:0000256" key="1">
    <source>
        <dbReference type="ARBA" id="ARBA00001946"/>
    </source>
</evidence>
<dbReference type="InterPro" id="IPR040656">
    <property type="entry name" value="Cas9_WED_dom"/>
</dbReference>
<comment type="subunit">
    <text evidence="12 13">Monomer. Binds crRNA and tracrRNA.</text>
</comment>
<dbReference type="GO" id="GO:0003723">
    <property type="term" value="F:RNA binding"/>
    <property type="evidence" value="ECO:0007669"/>
    <property type="project" value="UniProtKB-UniRule"/>
</dbReference>
<dbReference type="NCBIfam" id="TIGR01865">
    <property type="entry name" value="cas_Csn1"/>
    <property type="match status" value="1"/>
</dbReference>
<comment type="similarity">
    <text evidence="2">Belongs to the CRISPR-associated protein Cas9 family. Subtype II-A subfamily.</text>
</comment>
<evidence type="ECO:0000256" key="6">
    <source>
        <dbReference type="ARBA" id="ARBA00022801"/>
    </source>
</evidence>
<dbReference type="InterPro" id="IPR040555">
    <property type="entry name" value="Cas9_PI2"/>
</dbReference>
<dbReference type="GO" id="GO:0016787">
    <property type="term" value="F:hydrolase activity"/>
    <property type="evidence" value="ECO:0007669"/>
    <property type="project" value="UniProtKB-KW"/>
</dbReference>
<dbReference type="AlphaFoldDB" id="A0A7X8C2E1"/>
<dbReference type="GO" id="GO:0003677">
    <property type="term" value="F:DNA binding"/>
    <property type="evidence" value="ECO:0007669"/>
    <property type="project" value="UniProtKB-UniRule"/>
</dbReference>
<dbReference type="GO" id="GO:0043571">
    <property type="term" value="P:maintenance of CRISPR repeat elements"/>
    <property type="evidence" value="ECO:0007669"/>
    <property type="project" value="UniProtKB-UniRule"/>
</dbReference>
<evidence type="ECO:0000256" key="12">
    <source>
        <dbReference type="ARBA" id="ARBA00046380"/>
    </source>
</evidence>
<evidence type="ECO:0000256" key="5">
    <source>
        <dbReference type="ARBA" id="ARBA00022759"/>
    </source>
</evidence>
<gene>
    <name evidence="13 15" type="primary">cas9</name>
    <name evidence="15" type="ORF">GX355_02545</name>
</gene>
<dbReference type="Gene3D" id="3.30.420.10">
    <property type="entry name" value="Ribonuclease H-like superfamily/Ribonuclease H"/>
    <property type="match status" value="2"/>
</dbReference>
<evidence type="ECO:0000256" key="3">
    <source>
        <dbReference type="ARBA" id="ARBA00022722"/>
    </source>
</evidence>
<dbReference type="PROSITE" id="PS51749">
    <property type="entry name" value="HNH_CAS9"/>
    <property type="match status" value="1"/>
</dbReference>
<evidence type="ECO:0000256" key="8">
    <source>
        <dbReference type="ARBA" id="ARBA00022884"/>
    </source>
</evidence>
<dbReference type="Gene3D" id="1.10.30.50">
    <property type="match status" value="1"/>
</dbReference>
<evidence type="ECO:0000256" key="13">
    <source>
        <dbReference type="HAMAP-Rule" id="MF_01480"/>
    </source>
</evidence>
<accession>A0A7X8C2E1</accession>
<keyword evidence="10 13" id="KW-0238">DNA-binding</keyword>
<dbReference type="Proteomes" id="UP000541058">
    <property type="component" value="Unassembled WGS sequence"/>
</dbReference>
<feature type="domain" description="HNH Cas9-type" evidence="14">
    <location>
        <begin position="521"/>
        <end position="691"/>
    </location>
</feature>
<dbReference type="InterPro" id="IPR033114">
    <property type="entry name" value="HNH_CAS9"/>
</dbReference>